<evidence type="ECO:0000256" key="2">
    <source>
        <dbReference type="SAM" id="MobiDB-lite"/>
    </source>
</evidence>
<feature type="compositionally biased region" description="Acidic residues" evidence="2">
    <location>
        <begin position="57"/>
        <end position="72"/>
    </location>
</feature>
<dbReference type="PANTHER" id="PTHR12783">
    <property type="entry name" value="RALA BINDING PROTEIN 1 RALBP1"/>
    <property type="match status" value="1"/>
</dbReference>
<feature type="coiled-coil region" evidence="1">
    <location>
        <begin position="13"/>
        <end position="40"/>
    </location>
</feature>
<organism evidence="3 4">
    <name type="scientific">Caerostris extrusa</name>
    <name type="common">Bark spider</name>
    <name type="synonym">Caerostris bankana</name>
    <dbReference type="NCBI Taxonomy" id="172846"/>
    <lineage>
        <taxon>Eukaryota</taxon>
        <taxon>Metazoa</taxon>
        <taxon>Ecdysozoa</taxon>
        <taxon>Arthropoda</taxon>
        <taxon>Chelicerata</taxon>
        <taxon>Arachnida</taxon>
        <taxon>Araneae</taxon>
        <taxon>Araneomorphae</taxon>
        <taxon>Entelegynae</taxon>
        <taxon>Araneoidea</taxon>
        <taxon>Araneidae</taxon>
        <taxon>Caerostris</taxon>
    </lineage>
</organism>
<sequence length="124" mass="14739">MMKIQYDELVLLGDELRRKINSEKLEIDRLKMEVNEYQQLYKYKQYAFDSTENSSSDSDDSSASDYDDEEEDLSTVLEDLMHKNKVLEVKNKDISKVIQHEREVCLNIKVEMKMLQTEVKYMVV</sequence>
<dbReference type="PANTHER" id="PTHR12783:SF5">
    <property type="entry name" value="RALA-BINDING PROTEIN 1"/>
    <property type="match status" value="1"/>
</dbReference>
<dbReference type="InterPro" id="IPR039767">
    <property type="entry name" value="RALBP1"/>
</dbReference>
<proteinExistence type="predicted"/>
<evidence type="ECO:0000313" key="4">
    <source>
        <dbReference type="Proteomes" id="UP001054945"/>
    </source>
</evidence>
<feature type="region of interest" description="Disordered" evidence="2">
    <location>
        <begin position="49"/>
        <end position="72"/>
    </location>
</feature>
<dbReference type="GO" id="GO:0006897">
    <property type="term" value="P:endocytosis"/>
    <property type="evidence" value="ECO:0007669"/>
    <property type="project" value="TreeGrafter"/>
</dbReference>
<dbReference type="GO" id="GO:0031267">
    <property type="term" value="F:small GTPase binding"/>
    <property type="evidence" value="ECO:0007669"/>
    <property type="project" value="InterPro"/>
</dbReference>
<name>A0AAV4U121_CAEEX</name>
<dbReference type="AlphaFoldDB" id="A0AAV4U121"/>
<keyword evidence="1" id="KW-0175">Coiled coil</keyword>
<protein>
    <submittedName>
        <fullName evidence="3">RalA-binding protein 1</fullName>
    </submittedName>
</protein>
<dbReference type="GO" id="GO:0016020">
    <property type="term" value="C:membrane"/>
    <property type="evidence" value="ECO:0007669"/>
    <property type="project" value="TreeGrafter"/>
</dbReference>
<dbReference type="EMBL" id="BPLR01012103">
    <property type="protein sequence ID" value="GIY51414.1"/>
    <property type="molecule type" value="Genomic_DNA"/>
</dbReference>
<dbReference type="Proteomes" id="UP001054945">
    <property type="component" value="Unassembled WGS sequence"/>
</dbReference>
<evidence type="ECO:0000256" key="1">
    <source>
        <dbReference type="SAM" id="Coils"/>
    </source>
</evidence>
<dbReference type="GO" id="GO:0007264">
    <property type="term" value="P:small GTPase-mediated signal transduction"/>
    <property type="evidence" value="ECO:0007669"/>
    <property type="project" value="InterPro"/>
</dbReference>
<keyword evidence="4" id="KW-1185">Reference proteome</keyword>
<gene>
    <name evidence="3" type="primary">RALBP1</name>
    <name evidence="3" type="ORF">CEXT_499421</name>
</gene>
<dbReference type="GO" id="GO:0005096">
    <property type="term" value="F:GTPase activator activity"/>
    <property type="evidence" value="ECO:0007669"/>
    <property type="project" value="InterPro"/>
</dbReference>
<evidence type="ECO:0000313" key="3">
    <source>
        <dbReference type="EMBL" id="GIY51414.1"/>
    </source>
</evidence>
<accession>A0AAV4U121</accession>
<comment type="caution">
    <text evidence="3">The sequence shown here is derived from an EMBL/GenBank/DDBJ whole genome shotgun (WGS) entry which is preliminary data.</text>
</comment>
<reference evidence="3 4" key="1">
    <citation type="submission" date="2021-06" db="EMBL/GenBank/DDBJ databases">
        <title>Caerostris extrusa draft genome.</title>
        <authorList>
            <person name="Kono N."/>
            <person name="Arakawa K."/>
        </authorList>
    </citation>
    <scope>NUCLEOTIDE SEQUENCE [LARGE SCALE GENOMIC DNA]</scope>
</reference>